<protein>
    <submittedName>
        <fullName evidence="1">Uncharacterized protein</fullName>
    </submittedName>
</protein>
<reference evidence="1" key="1">
    <citation type="journal article" date="2021" name="PeerJ">
        <title>Extensive microbial diversity within the chicken gut microbiome revealed by metagenomics and culture.</title>
        <authorList>
            <person name="Gilroy R."/>
            <person name="Ravi A."/>
            <person name="Getino M."/>
            <person name="Pursley I."/>
            <person name="Horton D.L."/>
            <person name="Alikhan N.F."/>
            <person name="Baker D."/>
            <person name="Gharbi K."/>
            <person name="Hall N."/>
            <person name="Watson M."/>
            <person name="Adriaenssens E.M."/>
            <person name="Foster-Nyarko E."/>
            <person name="Jarju S."/>
            <person name="Secka A."/>
            <person name="Antonio M."/>
            <person name="Oren A."/>
            <person name="Chaudhuri R.R."/>
            <person name="La Ragione R."/>
            <person name="Hildebrand F."/>
            <person name="Pallen M.J."/>
        </authorList>
    </citation>
    <scope>NUCLEOTIDE SEQUENCE</scope>
    <source>
        <strain evidence="1">3204</strain>
    </source>
</reference>
<dbReference type="AlphaFoldDB" id="A0A9D1ZMD2"/>
<dbReference type="Proteomes" id="UP000824013">
    <property type="component" value="Unassembled WGS sequence"/>
</dbReference>
<evidence type="ECO:0000313" key="2">
    <source>
        <dbReference type="Proteomes" id="UP000824013"/>
    </source>
</evidence>
<name>A0A9D1ZMD2_9LACO</name>
<accession>A0A9D1ZMD2</accession>
<sequence length="291" mass="33716">MAMDSKNSNDDNQLIAWEEKSFEFEDIEHLRISYTLTSNNDGLHDVYVYGTDNEGKVQAEFLNSHPQILTAFINGLGYNITQKQLARTKHLIQKHLGLLKDFECEATEQFEMKIDKTSWLVSQLMSWTELIPDDTKEEAKIHEYVFLPVIEQTVKKENIHATGRYAVKMVNDPDKRSPEARMFADQIAKQIERNDVFEDKSIKPRALFAISPETDLYKFFSNLYGNQAKMDQALKAAGWFKPGEEAHENVKIGEFCDSYWAIPEWEDYVEATLRKAFPHGLYDKMKITIKA</sequence>
<gene>
    <name evidence="1" type="ORF">H9820_03720</name>
</gene>
<proteinExistence type="predicted"/>
<evidence type="ECO:0000313" key="1">
    <source>
        <dbReference type="EMBL" id="HIY92038.1"/>
    </source>
</evidence>
<reference evidence="1" key="2">
    <citation type="submission" date="2021-04" db="EMBL/GenBank/DDBJ databases">
        <authorList>
            <person name="Gilroy R."/>
        </authorList>
    </citation>
    <scope>NUCLEOTIDE SEQUENCE</scope>
    <source>
        <strain evidence="1">3204</strain>
    </source>
</reference>
<comment type="caution">
    <text evidence="1">The sequence shown here is derived from an EMBL/GenBank/DDBJ whole genome shotgun (WGS) entry which is preliminary data.</text>
</comment>
<organism evidence="1 2">
    <name type="scientific">Candidatus Companilactobacillus pullicola</name>
    <dbReference type="NCBI Taxonomy" id="2838523"/>
    <lineage>
        <taxon>Bacteria</taxon>
        <taxon>Bacillati</taxon>
        <taxon>Bacillota</taxon>
        <taxon>Bacilli</taxon>
        <taxon>Lactobacillales</taxon>
        <taxon>Lactobacillaceae</taxon>
        <taxon>Companilactobacillus</taxon>
    </lineage>
</organism>
<dbReference type="EMBL" id="DXCM01000025">
    <property type="protein sequence ID" value="HIY92038.1"/>
    <property type="molecule type" value="Genomic_DNA"/>
</dbReference>